<reference evidence="2 3" key="1">
    <citation type="submission" date="2018-05" db="EMBL/GenBank/DDBJ databases">
        <title>Chitinophaga sp. K3CV102501T nov., isolated from isolated from a monsoon evergreen broad-leaved forest soil.</title>
        <authorList>
            <person name="Lv Y."/>
        </authorList>
    </citation>
    <scope>NUCLEOTIDE SEQUENCE [LARGE SCALE GENOMIC DNA]</scope>
    <source>
        <strain evidence="2 3">GDMCC 1.1325</strain>
    </source>
</reference>
<comment type="caution">
    <text evidence="2">The sequence shown here is derived from an EMBL/GenBank/DDBJ whole genome shotgun (WGS) entry which is preliminary data.</text>
</comment>
<keyword evidence="3" id="KW-1185">Reference proteome</keyword>
<evidence type="ECO:0000313" key="2">
    <source>
        <dbReference type="EMBL" id="RBL89517.1"/>
    </source>
</evidence>
<dbReference type="OrthoDB" id="893645at2"/>
<evidence type="ECO:0008006" key="4">
    <source>
        <dbReference type="Google" id="ProtNLM"/>
    </source>
</evidence>
<accession>A0A365XT16</accession>
<keyword evidence="1" id="KW-0812">Transmembrane</keyword>
<sequence>MNKVKLGLTFVVIVGIIVGALYWIANNASKSKSDKLEQINKSYGYSKGIIIRKQSYKGHSIEVKYQIGSKEYQYNGGWDSNPHNLGEGDSISFRYALDTPELIVTELDNGY</sequence>
<gene>
    <name evidence="2" type="ORF">DF182_23690</name>
</gene>
<protein>
    <recommendedName>
        <fullName evidence="4">DUF3592 domain-containing protein</fullName>
    </recommendedName>
</protein>
<organism evidence="2 3">
    <name type="scientific">Chitinophaga flava</name>
    <dbReference type="NCBI Taxonomy" id="2259036"/>
    <lineage>
        <taxon>Bacteria</taxon>
        <taxon>Pseudomonadati</taxon>
        <taxon>Bacteroidota</taxon>
        <taxon>Chitinophagia</taxon>
        <taxon>Chitinophagales</taxon>
        <taxon>Chitinophagaceae</taxon>
        <taxon>Chitinophaga</taxon>
    </lineage>
</organism>
<dbReference type="AlphaFoldDB" id="A0A365XT16"/>
<keyword evidence="1" id="KW-1133">Transmembrane helix</keyword>
<dbReference type="EMBL" id="QFFJ01000002">
    <property type="protein sequence ID" value="RBL89517.1"/>
    <property type="molecule type" value="Genomic_DNA"/>
</dbReference>
<dbReference type="Proteomes" id="UP000253410">
    <property type="component" value="Unassembled WGS sequence"/>
</dbReference>
<name>A0A365XT16_9BACT</name>
<evidence type="ECO:0000256" key="1">
    <source>
        <dbReference type="SAM" id="Phobius"/>
    </source>
</evidence>
<keyword evidence="1" id="KW-0472">Membrane</keyword>
<proteinExistence type="predicted"/>
<evidence type="ECO:0000313" key="3">
    <source>
        <dbReference type="Proteomes" id="UP000253410"/>
    </source>
</evidence>
<feature type="transmembrane region" description="Helical" evidence="1">
    <location>
        <begin position="6"/>
        <end position="25"/>
    </location>
</feature>
<dbReference type="RefSeq" id="WP_113618263.1">
    <property type="nucleotide sequence ID" value="NZ_QFFJ01000002.1"/>
</dbReference>